<dbReference type="PANTHER" id="PTHR28055:SF1">
    <property type="entry name" value="ALTERED INHERITANCE OF MITOCHONDRIA PROTEIN 41, MITOCHONDRIAL"/>
    <property type="match status" value="1"/>
</dbReference>
<proteinExistence type="predicted"/>
<dbReference type="InterPro" id="IPR019004">
    <property type="entry name" value="YqeY/Aim41"/>
</dbReference>
<feature type="chain" id="PRO_5003117576" evidence="1">
    <location>
        <begin position="21"/>
        <end position="211"/>
    </location>
</feature>
<sequence length="211" mass="22615">MKFFRHALPAFTVALGQVSAFVTLPAPHQVAGVSRRQAAKAWTSAAGAGCRRSASSTSLSMGVFDDVTAEMKASMKSGDKPKLEGLRMVRAAFLTETKAAGSGDKLPDEKCIAILRKMSKQQQESIDMYRKGKRDDLVEKETKTKQLIDAMLPQLADEATTQKWVDEAIASAGAKGPSDMGKVMGLLMKAHKTEMDGGLAQRLVSAQLKGA</sequence>
<dbReference type="OMA" id="QIMKAVM"/>
<evidence type="ECO:0000313" key="3">
    <source>
        <dbReference type="Proteomes" id="UP000002630"/>
    </source>
</evidence>
<keyword evidence="3" id="KW-1185">Reference proteome</keyword>
<dbReference type="InterPro" id="IPR003789">
    <property type="entry name" value="Asn/Gln_tRNA_amidoTrase-B-like"/>
</dbReference>
<accession>D8LTS6</accession>
<feature type="signal peptide" evidence="1">
    <location>
        <begin position="1"/>
        <end position="20"/>
    </location>
</feature>
<dbReference type="InterPro" id="IPR023168">
    <property type="entry name" value="GatB_Yqey_C_2"/>
</dbReference>
<dbReference type="Gene3D" id="1.10.10.410">
    <property type="match status" value="1"/>
</dbReference>
<dbReference type="Proteomes" id="UP000002630">
    <property type="component" value="Linkage Group LG07"/>
</dbReference>
<dbReference type="AlphaFoldDB" id="D8LTS6"/>
<keyword evidence="1" id="KW-0732">Signal</keyword>
<organism evidence="2 3">
    <name type="scientific">Ectocarpus siliculosus</name>
    <name type="common">Brown alga</name>
    <name type="synonym">Conferva siliculosa</name>
    <dbReference type="NCBI Taxonomy" id="2880"/>
    <lineage>
        <taxon>Eukaryota</taxon>
        <taxon>Sar</taxon>
        <taxon>Stramenopiles</taxon>
        <taxon>Ochrophyta</taxon>
        <taxon>PX clade</taxon>
        <taxon>Phaeophyceae</taxon>
        <taxon>Ectocarpales</taxon>
        <taxon>Ectocarpaceae</taxon>
        <taxon>Ectocarpus</taxon>
    </lineage>
</organism>
<dbReference type="InterPro" id="IPR042184">
    <property type="entry name" value="YqeY/Aim41_N"/>
</dbReference>
<dbReference type="OrthoDB" id="538640at2759"/>
<dbReference type="Gene3D" id="1.10.1510.10">
    <property type="entry name" value="Uncharacterised protein YqeY/AIM41 PF09424, N-terminal domain"/>
    <property type="match status" value="1"/>
</dbReference>
<evidence type="ECO:0000256" key="1">
    <source>
        <dbReference type="SAM" id="SignalP"/>
    </source>
</evidence>
<dbReference type="SUPFAM" id="SSF89095">
    <property type="entry name" value="GatB/YqeY motif"/>
    <property type="match status" value="1"/>
</dbReference>
<gene>
    <name evidence="2" type="ORF">Esi_0009_0143</name>
</gene>
<dbReference type="EMBL" id="FN649732">
    <property type="protein sequence ID" value="CBN73973.1"/>
    <property type="molecule type" value="Genomic_DNA"/>
</dbReference>
<dbReference type="Pfam" id="PF09424">
    <property type="entry name" value="YqeY"/>
    <property type="match status" value="1"/>
</dbReference>
<reference evidence="2 3" key="1">
    <citation type="journal article" date="2010" name="Nature">
        <title>The Ectocarpus genome and the independent evolution of multicellularity in brown algae.</title>
        <authorList>
            <person name="Cock J.M."/>
            <person name="Sterck L."/>
            <person name="Rouze P."/>
            <person name="Scornet D."/>
            <person name="Allen A.E."/>
            <person name="Amoutzias G."/>
            <person name="Anthouard V."/>
            <person name="Artiguenave F."/>
            <person name="Aury J.M."/>
            <person name="Badger J.H."/>
            <person name="Beszteri B."/>
            <person name="Billiau K."/>
            <person name="Bonnet E."/>
            <person name="Bothwell J.H."/>
            <person name="Bowler C."/>
            <person name="Boyen C."/>
            <person name="Brownlee C."/>
            <person name="Carrano C.J."/>
            <person name="Charrier B."/>
            <person name="Cho G.Y."/>
            <person name="Coelho S.M."/>
            <person name="Collen J."/>
            <person name="Corre E."/>
            <person name="Da Silva C."/>
            <person name="Delage L."/>
            <person name="Delaroque N."/>
            <person name="Dittami S.M."/>
            <person name="Doulbeau S."/>
            <person name="Elias M."/>
            <person name="Farnham G."/>
            <person name="Gachon C.M."/>
            <person name="Gschloessl B."/>
            <person name="Heesch S."/>
            <person name="Jabbari K."/>
            <person name="Jubin C."/>
            <person name="Kawai H."/>
            <person name="Kimura K."/>
            <person name="Kloareg B."/>
            <person name="Kupper F.C."/>
            <person name="Lang D."/>
            <person name="Le Bail A."/>
            <person name="Leblanc C."/>
            <person name="Lerouge P."/>
            <person name="Lohr M."/>
            <person name="Lopez P.J."/>
            <person name="Martens C."/>
            <person name="Maumus F."/>
            <person name="Michel G."/>
            <person name="Miranda-Saavedra D."/>
            <person name="Morales J."/>
            <person name="Moreau H."/>
            <person name="Motomura T."/>
            <person name="Nagasato C."/>
            <person name="Napoli C.A."/>
            <person name="Nelson D.R."/>
            <person name="Nyvall-Collen P."/>
            <person name="Peters A.F."/>
            <person name="Pommier C."/>
            <person name="Potin P."/>
            <person name="Poulain J."/>
            <person name="Quesneville H."/>
            <person name="Read B."/>
            <person name="Rensing S.A."/>
            <person name="Ritter A."/>
            <person name="Rousvoal S."/>
            <person name="Samanta M."/>
            <person name="Samson G."/>
            <person name="Schroeder D.C."/>
            <person name="Segurens B."/>
            <person name="Strittmatter M."/>
            <person name="Tonon T."/>
            <person name="Tregear J.W."/>
            <person name="Valentin K."/>
            <person name="von Dassow P."/>
            <person name="Yamagishi T."/>
            <person name="Van de Peer Y."/>
            <person name="Wincker P."/>
        </authorList>
    </citation>
    <scope>NUCLEOTIDE SEQUENCE [LARGE SCALE GENOMIC DNA]</scope>
    <source>
        <strain evidence="3">Ec32 / CCAP1310/4</strain>
    </source>
</reference>
<name>D8LTS6_ECTSI</name>
<protein>
    <submittedName>
        <fullName evidence="2">GatB/YqeY</fullName>
    </submittedName>
</protein>
<dbReference type="PANTHER" id="PTHR28055">
    <property type="entry name" value="ALTERED INHERITANCE OF MITOCHONDRIA PROTEIN 41, MITOCHONDRIAL"/>
    <property type="match status" value="1"/>
</dbReference>
<dbReference type="EMBL" id="FN649137">
    <property type="protein sequence ID" value="CBN73973.1"/>
    <property type="molecule type" value="Genomic_DNA"/>
</dbReference>
<dbReference type="GO" id="GO:0016884">
    <property type="term" value="F:carbon-nitrogen ligase activity, with glutamine as amido-N-donor"/>
    <property type="evidence" value="ECO:0007669"/>
    <property type="project" value="InterPro"/>
</dbReference>
<dbReference type="InParanoid" id="D8LTS6"/>
<evidence type="ECO:0000313" key="2">
    <source>
        <dbReference type="EMBL" id="CBN73973.1"/>
    </source>
</evidence>